<dbReference type="Pfam" id="PF11951">
    <property type="entry name" value="Fungal_trans_2"/>
    <property type="match status" value="1"/>
</dbReference>
<name>A0A8H7IXS3_9PLEO</name>
<dbReference type="AlphaFoldDB" id="A0A8H7IXS3"/>
<dbReference type="InterPro" id="IPR036864">
    <property type="entry name" value="Zn2-C6_fun-type_DNA-bd_sf"/>
</dbReference>
<reference evidence="3" key="2">
    <citation type="submission" date="2020-09" db="EMBL/GenBank/DDBJ databases">
        <title>Reference genome assembly for Australian Ascochyta lentis isolate Al4.</title>
        <authorList>
            <person name="Lee R.C."/>
            <person name="Farfan-Caceres L.M."/>
            <person name="Debler J.W."/>
            <person name="Williams A.H."/>
            <person name="Henares B.M."/>
        </authorList>
    </citation>
    <scope>NUCLEOTIDE SEQUENCE</scope>
    <source>
        <strain evidence="3">Al4</strain>
    </source>
</reference>
<proteinExistence type="predicted"/>
<keyword evidence="1" id="KW-0539">Nucleus</keyword>
<dbReference type="PANTHER" id="PTHR47784">
    <property type="entry name" value="STEROL UPTAKE CONTROL PROTEIN 2"/>
    <property type="match status" value="1"/>
</dbReference>
<evidence type="ECO:0000256" key="1">
    <source>
        <dbReference type="ARBA" id="ARBA00023242"/>
    </source>
</evidence>
<dbReference type="SUPFAM" id="SSF57701">
    <property type="entry name" value="Zn2/Cys6 DNA-binding domain"/>
    <property type="match status" value="1"/>
</dbReference>
<dbReference type="GO" id="GO:0001228">
    <property type="term" value="F:DNA-binding transcription activator activity, RNA polymerase II-specific"/>
    <property type="evidence" value="ECO:0007669"/>
    <property type="project" value="TreeGrafter"/>
</dbReference>
<sequence length="389" mass="43853">MFAKTPLTLNIQCDEEKPQCLHCVRHNISCTYRQTSTATSDVSSVEDLSPRSDSSWQFVGQDDIFPNVVSAVGGTPKDLFEMSDMALLHHWITVGGHSILNTHELDHFWHSVIPSVGFKHQHVIHSVLSISALHIAHTSPPDRSNFLLIAAEHRSKALDGFTEDLQNVGPENCNALFANATLTFLYAFISFGRMFDEEHTDTKNRTTRILGGEWIPLVRGTAAVLHPIHEHVREGPLSALLELYNFEDLDPTDDTHTSAYSDQLLAAQEIWAADEHAEVYNETLRVLLKCSAWMALFDGSTEVRLGYNRLCSGPFIWIFTVPEKYLVLQHQRQPPALIIFAFYGVLLHRLNNYWWAEGCGKNIVGAVDECLGPYWSSWMDWPKQAVGLV</sequence>
<dbReference type="Gene3D" id="4.10.240.10">
    <property type="entry name" value="Zn(2)-C6 fungal-type DNA-binding domain"/>
    <property type="match status" value="1"/>
</dbReference>
<protein>
    <recommendedName>
        <fullName evidence="2">Zn(2)-C6 fungal-type domain-containing protein</fullName>
    </recommendedName>
</protein>
<dbReference type="OrthoDB" id="5386330at2759"/>
<comment type="caution">
    <text evidence="3">The sequence shown here is derived from an EMBL/GenBank/DDBJ whole genome shotgun (WGS) entry which is preliminary data.</text>
</comment>
<dbReference type="InterPro" id="IPR001138">
    <property type="entry name" value="Zn2Cys6_DnaBD"/>
</dbReference>
<dbReference type="Proteomes" id="UP000651452">
    <property type="component" value="Unassembled WGS sequence"/>
</dbReference>
<feature type="domain" description="Zn(2)-C6 fungal-type" evidence="2">
    <location>
        <begin position="11"/>
        <end position="36"/>
    </location>
</feature>
<evidence type="ECO:0000313" key="3">
    <source>
        <dbReference type="EMBL" id="KAF9694234.1"/>
    </source>
</evidence>
<dbReference type="InterPro" id="IPR053157">
    <property type="entry name" value="Sterol_Uptake_Regulator"/>
</dbReference>
<reference evidence="3" key="1">
    <citation type="submission" date="2018-12" db="EMBL/GenBank/DDBJ databases">
        <authorList>
            <person name="Syme R.A."/>
            <person name="Farfan-Caceres L."/>
            <person name="Lichtenzveig J."/>
        </authorList>
    </citation>
    <scope>NUCLEOTIDE SEQUENCE</scope>
    <source>
        <strain evidence="3">Al4</strain>
    </source>
</reference>
<gene>
    <name evidence="3" type="ORF">EKO04_007859</name>
</gene>
<keyword evidence="4" id="KW-1185">Reference proteome</keyword>
<dbReference type="EMBL" id="RZGK01000014">
    <property type="protein sequence ID" value="KAF9694234.1"/>
    <property type="molecule type" value="Genomic_DNA"/>
</dbReference>
<evidence type="ECO:0000259" key="2">
    <source>
        <dbReference type="Pfam" id="PF00172"/>
    </source>
</evidence>
<dbReference type="CDD" id="cd00067">
    <property type="entry name" value="GAL4"/>
    <property type="match status" value="1"/>
</dbReference>
<dbReference type="Pfam" id="PF00172">
    <property type="entry name" value="Zn_clus"/>
    <property type="match status" value="1"/>
</dbReference>
<evidence type="ECO:0000313" key="4">
    <source>
        <dbReference type="Proteomes" id="UP000651452"/>
    </source>
</evidence>
<dbReference type="PANTHER" id="PTHR47784:SF5">
    <property type="entry name" value="STEROL UPTAKE CONTROL PROTEIN 2"/>
    <property type="match status" value="1"/>
</dbReference>
<dbReference type="InterPro" id="IPR021858">
    <property type="entry name" value="Fun_TF"/>
</dbReference>
<organism evidence="3 4">
    <name type="scientific">Ascochyta lentis</name>
    <dbReference type="NCBI Taxonomy" id="205686"/>
    <lineage>
        <taxon>Eukaryota</taxon>
        <taxon>Fungi</taxon>
        <taxon>Dikarya</taxon>
        <taxon>Ascomycota</taxon>
        <taxon>Pezizomycotina</taxon>
        <taxon>Dothideomycetes</taxon>
        <taxon>Pleosporomycetidae</taxon>
        <taxon>Pleosporales</taxon>
        <taxon>Pleosporineae</taxon>
        <taxon>Didymellaceae</taxon>
        <taxon>Ascochyta</taxon>
    </lineage>
</organism>
<accession>A0A8H7IXS3</accession>
<dbReference type="GO" id="GO:0008270">
    <property type="term" value="F:zinc ion binding"/>
    <property type="evidence" value="ECO:0007669"/>
    <property type="project" value="InterPro"/>
</dbReference>